<gene>
    <name evidence="3" type="ORF">POM88_007202</name>
</gene>
<feature type="region of interest" description="Disordered" evidence="2">
    <location>
        <begin position="74"/>
        <end position="165"/>
    </location>
</feature>
<dbReference type="Proteomes" id="UP001237642">
    <property type="component" value="Unassembled WGS sequence"/>
</dbReference>
<keyword evidence="4" id="KW-1185">Reference proteome</keyword>
<dbReference type="EMBL" id="JAUIZM010000002">
    <property type="protein sequence ID" value="KAK1397339.1"/>
    <property type="molecule type" value="Genomic_DNA"/>
</dbReference>
<sequence length="408" mass="45767">MRKKSSYLDTLHFLLGTVDSAVFNFTCLPPPSVNDIDFFRRCLDDMNSVNPQEIPQIEPIPEEAAQPKSIAQVDEEEAQVEPEGHAPEQQTITETYHPGSPSGNAFNTESNFLHGTAGARSSEGMSDTRTERLSDTLTLKPSENLERSGTPAERTSETPTLTQTAPPTITISQFEALSQRFTTLEANVSSMQRTLEESSQSTLAQIVEDNQGEKGQKKRKAVADKGTWKALSAFSYILASLPSSFYRLKFVKLPWEYKESSMRNALRRYAPGGSSRSTIVRTCPQVFYDKIIEIDAPLKGICQDQACSSFGKSDFGLDVFAYLQNLGFNISWAVCCLNYKEHLRFSEPLILDLYTIDCRINDEKSRLQDPQARDAKSELQDLQAHVDDAKTKLQDWQALCMEKMTEIQ</sequence>
<dbReference type="AlphaFoldDB" id="A0AAD8N5E6"/>
<feature type="compositionally biased region" description="Polar residues" evidence="2">
    <location>
        <begin position="101"/>
        <end position="113"/>
    </location>
</feature>
<keyword evidence="1" id="KW-0175">Coiled coil</keyword>
<feature type="region of interest" description="Disordered" evidence="2">
    <location>
        <begin position="192"/>
        <end position="220"/>
    </location>
</feature>
<comment type="caution">
    <text evidence="3">The sequence shown here is derived from an EMBL/GenBank/DDBJ whole genome shotgun (WGS) entry which is preliminary data.</text>
</comment>
<evidence type="ECO:0000256" key="1">
    <source>
        <dbReference type="SAM" id="Coils"/>
    </source>
</evidence>
<evidence type="ECO:0000256" key="2">
    <source>
        <dbReference type="SAM" id="MobiDB-lite"/>
    </source>
</evidence>
<feature type="compositionally biased region" description="Basic and acidic residues" evidence="2">
    <location>
        <begin position="211"/>
        <end position="220"/>
    </location>
</feature>
<evidence type="ECO:0000313" key="3">
    <source>
        <dbReference type="EMBL" id="KAK1397339.1"/>
    </source>
</evidence>
<name>A0AAD8N5E6_9APIA</name>
<organism evidence="3 4">
    <name type="scientific">Heracleum sosnowskyi</name>
    <dbReference type="NCBI Taxonomy" id="360622"/>
    <lineage>
        <taxon>Eukaryota</taxon>
        <taxon>Viridiplantae</taxon>
        <taxon>Streptophyta</taxon>
        <taxon>Embryophyta</taxon>
        <taxon>Tracheophyta</taxon>
        <taxon>Spermatophyta</taxon>
        <taxon>Magnoliopsida</taxon>
        <taxon>eudicotyledons</taxon>
        <taxon>Gunneridae</taxon>
        <taxon>Pentapetalae</taxon>
        <taxon>asterids</taxon>
        <taxon>campanulids</taxon>
        <taxon>Apiales</taxon>
        <taxon>Apiaceae</taxon>
        <taxon>Apioideae</taxon>
        <taxon>apioid superclade</taxon>
        <taxon>Tordylieae</taxon>
        <taxon>Tordyliinae</taxon>
        <taxon>Heracleum</taxon>
    </lineage>
</organism>
<reference evidence="3" key="1">
    <citation type="submission" date="2023-02" db="EMBL/GenBank/DDBJ databases">
        <title>Genome of toxic invasive species Heracleum sosnowskyi carries increased number of genes despite the absence of recent whole-genome duplications.</title>
        <authorList>
            <person name="Schelkunov M."/>
            <person name="Shtratnikova V."/>
            <person name="Makarenko M."/>
            <person name="Klepikova A."/>
            <person name="Omelchenko D."/>
            <person name="Novikova G."/>
            <person name="Obukhova E."/>
            <person name="Bogdanov V."/>
            <person name="Penin A."/>
            <person name="Logacheva M."/>
        </authorList>
    </citation>
    <scope>NUCLEOTIDE SEQUENCE</scope>
    <source>
        <strain evidence="3">Hsosn_3</strain>
        <tissue evidence="3">Leaf</tissue>
    </source>
</reference>
<reference evidence="3" key="2">
    <citation type="submission" date="2023-05" db="EMBL/GenBank/DDBJ databases">
        <authorList>
            <person name="Schelkunov M.I."/>
        </authorList>
    </citation>
    <scope>NUCLEOTIDE SEQUENCE</scope>
    <source>
        <strain evidence="3">Hsosn_3</strain>
        <tissue evidence="3">Leaf</tissue>
    </source>
</reference>
<proteinExistence type="predicted"/>
<protein>
    <submittedName>
        <fullName evidence="3">Uncharacterized protein</fullName>
    </submittedName>
</protein>
<accession>A0AAD8N5E6</accession>
<feature type="compositionally biased region" description="Polar residues" evidence="2">
    <location>
        <begin position="192"/>
        <end position="204"/>
    </location>
</feature>
<evidence type="ECO:0000313" key="4">
    <source>
        <dbReference type="Proteomes" id="UP001237642"/>
    </source>
</evidence>
<feature type="coiled-coil region" evidence="1">
    <location>
        <begin position="372"/>
        <end position="399"/>
    </location>
</feature>